<organism evidence="3 4">
    <name type="scientific">Bacteroides faecichinchillae</name>
    <dbReference type="NCBI Taxonomy" id="871325"/>
    <lineage>
        <taxon>Bacteria</taxon>
        <taxon>Pseudomonadati</taxon>
        <taxon>Bacteroidota</taxon>
        <taxon>Bacteroidia</taxon>
        <taxon>Bacteroidales</taxon>
        <taxon>Bacteroidaceae</taxon>
        <taxon>Bacteroides</taxon>
    </lineage>
</organism>
<evidence type="ECO:0000256" key="1">
    <source>
        <dbReference type="SAM" id="SignalP"/>
    </source>
</evidence>
<evidence type="ECO:0000259" key="2">
    <source>
        <dbReference type="Pfam" id="PF14323"/>
    </source>
</evidence>
<dbReference type="Gene3D" id="3.20.20.490">
    <property type="entry name" value="GxGYxYP glycoside hydrolase, C-terminal domain"/>
    <property type="match status" value="1"/>
</dbReference>
<feature type="domain" description="GxGYxYP putative glycoside hydrolase C-terminal" evidence="2">
    <location>
        <begin position="397"/>
        <end position="531"/>
    </location>
</feature>
<sequence length="633" mass="72770">MTRKLLLTIIAMTLNTLLFAANQQKTTEPIAYLDLSYMWNYSPDSQTQVNEIWDILHCVATLQGVVNRNAPHIYINYVKNEFMEVDRYWWDLYRQKGKWLNRRDTVYYNDIVKLTEDYKKKIRGAVVYDTNVASTSCVASAVAGIEDLIAIRYDTSEGSLYNRLIMNGPKLKVKVWLVNRDGTSMFTGQGQIPQTDRPSTGSIKNDPYIWFISNYMKRNRCSGEYGAYYLDQYWKQSPHSAPINAHCLTNHDFFVSHRAFFFDLSPWADESATDEKAQPVGSDFSTLTEMLSEAYRINRGKKICHIGGFPAWAYKYTRHAGGSHEDVATEWEFSRIISAYNTFKDADAIGYGALANASFWQHYPTAKQYPQKWITDEELQHLGYLDDKGHVRIEGRKFIIFYVGDYDSSAWITSVLPHLWKDPERGKLPLMWCISPVLERRAPMVMDYIRRTASPNDYFAAADNGAGYLMPGMLQAPRELSGLPDGLDAWTRHCRPYYKKWGLTITGFVIDGQAPGLTDKGLECYASFSPNGIVPQKTPRTRLFGNMPILRAGSDLVQTPEQNANFIVQDMQHSPIPFGWYRDILKSPSWHKQMMNKIAEIDPSIELLDAPTFFELYRRWLREHPEAANGKIE</sequence>
<dbReference type="PANTHER" id="PTHR37321">
    <property type="entry name" value="EXPORTED PROTEIN-RELATED"/>
    <property type="match status" value="1"/>
</dbReference>
<dbReference type="OrthoDB" id="3799094at2"/>
<reference evidence="3 4" key="1">
    <citation type="submission" date="2016-11" db="EMBL/GenBank/DDBJ databases">
        <authorList>
            <person name="Jaros S."/>
            <person name="Januszkiewicz K."/>
            <person name="Wedrychowicz H."/>
        </authorList>
    </citation>
    <scope>NUCLEOTIDE SEQUENCE [LARGE SCALE GENOMIC DNA]</scope>
    <source>
        <strain evidence="3 4">DSM 26883</strain>
    </source>
</reference>
<feature type="signal peptide" evidence="1">
    <location>
        <begin position="1"/>
        <end position="20"/>
    </location>
</feature>
<dbReference type="PANTHER" id="PTHR37321:SF1">
    <property type="entry name" value="EXPORTED PROTEIN"/>
    <property type="match status" value="1"/>
</dbReference>
<dbReference type="STRING" id="871325.SAMN05444349_12032"/>
<evidence type="ECO:0000313" key="3">
    <source>
        <dbReference type="EMBL" id="SHF44961.1"/>
    </source>
</evidence>
<keyword evidence="1" id="KW-0732">Signal</keyword>
<gene>
    <name evidence="3" type="ORF">SAMN05444349_12032</name>
</gene>
<dbReference type="AlphaFoldDB" id="A0A1M5BRH6"/>
<dbReference type="Pfam" id="PF14323">
    <property type="entry name" value="GxGYxYP_C"/>
    <property type="match status" value="1"/>
</dbReference>
<keyword evidence="4" id="KW-1185">Reference proteome</keyword>
<dbReference type="EMBL" id="FQVD01000020">
    <property type="protein sequence ID" value="SHF44961.1"/>
    <property type="molecule type" value="Genomic_DNA"/>
</dbReference>
<evidence type="ECO:0000313" key="4">
    <source>
        <dbReference type="Proteomes" id="UP000184436"/>
    </source>
</evidence>
<dbReference type="InterPro" id="IPR025832">
    <property type="entry name" value="GxGYxYP_C"/>
</dbReference>
<protein>
    <submittedName>
        <fullName evidence="3">GxGYxY sequence motif-containing protein</fullName>
    </submittedName>
</protein>
<accession>A0A1M5BRH6</accession>
<dbReference type="RefSeq" id="WP_025075590.1">
    <property type="nucleotide sequence ID" value="NZ_FQVD01000020.1"/>
</dbReference>
<dbReference type="Proteomes" id="UP000184436">
    <property type="component" value="Unassembled WGS sequence"/>
</dbReference>
<name>A0A1M5BRH6_9BACE</name>
<proteinExistence type="predicted"/>
<dbReference type="InterPro" id="IPR038410">
    <property type="entry name" value="GxGYxYP_C_sf"/>
</dbReference>
<feature type="chain" id="PRO_5030031295" evidence="1">
    <location>
        <begin position="21"/>
        <end position="633"/>
    </location>
</feature>